<keyword evidence="6" id="KW-0732">Signal</keyword>
<dbReference type="InterPro" id="IPR011042">
    <property type="entry name" value="6-blade_b-propeller_TolB-like"/>
</dbReference>
<dbReference type="AlphaFoldDB" id="A0A8S1E7U3"/>
<dbReference type="Proteomes" id="UP000494165">
    <property type="component" value="Unassembled WGS sequence"/>
</dbReference>
<comment type="subcellular location">
    <subcellularLocation>
        <location evidence="1">Secreted</location>
    </subcellularLocation>
</comment>
<comment type="caution">
    <text evidence="7">The sequence shown here is derived from an EMBL/GenBank/DDBJ whole genome shotgun (WGS) entry which is preliminary data.</text>
</comment>
<evidence type="ECO:0000256" key="1">
    <source>
        <dbReference type="ARBA" id="ARBA00004613"/>
    </source>
</evidence>
<dbReference type="GO" id="GO:0005576">
    <property type="term" value="C:extracellular region"/>
    <property type="evidence" value="ECO:0007669"/>
    <property type="project" value="UniProtKB-SubCell"/>
</dbReference>
<dbReference type="InterPro" id="IPR017996">
    <property type="entry name" value="MRJP/yellow-related"/>
</dbReference>
<evidence type="ECO:0000256" key="5">
    <source>
        <dbReference type="SAM" id="Phobius"/>
    </source>
</evidence>
<evidence type="ECO:0000256" key="2">
    <source>
        <dbReference type="ARBA" id="ARBA00009127"/>
    </source>
</evidence>
<keyword evidence="3" id="KW-0964">Secreted</keyword>
<keyword evidence="8" id="KW-1185">Reference proteome</keyword>
<keyword evidence="5" id="KW-1133">Transmembrane helix</keyword>
<feature type="chain" id="PRO_5035908717" description="Bee-milk protein" evidence="6">
    <location>
        <begin position="18"/>
        <end position="495"/>
    </location>
</feature>
<reference evidence="7 8" key="1">
    <citation type="submission" date="2020-04" db="EMBL/GenBank/DDBJ databases">
        <authorList>
            <person name="Alioto T."/>
            <person name="Alioto T."/>
            <person name="Gomez Garrido J."/>
        </authorList>
    </citation>
    <scope>NUCLEOTIDE SEQUENCE [LARGE SCALE GENOMIC DNA]</scope>
</reference>
<dbReference type="Gene3D" id="2.120.10.30">
    <property type="entry name" value="TolB, C-terminal domain"/>
    <property type="match status" value="1"/>
</dbReference>
<keyword evidence="5" id="KW-0812">Transmembrane</keyword>
<evidence type="ECO:0008006" key="9">
    <source>
        <dbReference type="Google" id="ProtNLM"/>
    </source>
</evidence>
<dbReference type="PANTHER" id="PTHR10009:SF18">
    <property type="entry name" value="PROTEIN YELLOW-LIKE PROTEIN"/>
    <property type="match status" value="1"/>
</dbReference>
<comment type="similarity">
    <text evidence="2">Belongs to the major royal jelly protein family.</text>
</comment>
<dbReference type="PANTHER" id="PTHR10009">
    <property type="entry name" value="PROTEIN YELLOW-RELATED"/>
    <property type="match status" value="1"/>
</dbReference>
<evidence type="ECO:0000256" key="3">
    <source>
        <dbReference type="ARBA" id="ARBA00022525"/>
    </source>
</evidence>
<evidence type="ECO:0000256" key="4">
    <source>
        <dbReference type="SAM" id="MobiDB-lite"/>
    </source>
</evidence>
<feature type="signal peptide" evidence="6">
    <location>
        <begin position="1"/>
        <end position="17"/>
    </location>
</feature>
<proteinExistence type="inferred from homology"/>
<accession>A0A8S1E7U3</accession>
<dbReference type="SUPFAM" id="SSF101898">
    <property type="entry name" value="NHL repeat"/>
    <property type="match status" value="1"/>
</dbReference>
<evidence type="ECO:0000256" key="6">
    <source>
        <dbReference type="SAM" id="SignalP"/>
    </source>
</evidence>
<protein>
    <recommendedName>
        <fullName evidence="9">Bee-milk protein</fullName>
    </recommendedName>
</protein>
<evidence type="ECO:0000313" key="7">
    <source>
        <dbReference type="EMBL" id="CAB3388810.1"/>
    </source>
</evidence>
<dbReference type="Pfam" id="PF03022">
    <property type="entry name" value="MRJP"/>
    <property type="match status" value="2"/>
</dbReference>
<feature type="region of interest" description="Disordered" evidence="4">
    <location>
        <begin position="451"/>
        <end position="470"/>
    </location>
</feature>
<feature type="transmembrane region" description="Helical" evidence="5">
    <location>
        <begin position="361"/>
        <end position="388"/>
    </location>
</feature>
<keyword evidence="5" id="KW-0472">Membrane</keyword>
<dbReference type="EMBL" id="CADEPI010000921">
    <property type="protein sequence ID" value="CAB3388810.1"/>
    <property type="molecule type" value="Genomic_DNA"/>
</dbReference>
<organism evidence="7 8">
    <name type="scientific">Cloeon dipterum</name>
    <dbReference type="NCBI Taxonomy" id="197152"/>
    <lineage>
        <taxon>Eukaryota</taxon>
        <taxon>Metazoa</taxon>
        <taxon>Ecdysozoa</taxon>
        <taxon>Arthropoda</taxon>
        <taxon>Hexapoda</taxon>
        <taxon>Insecta</taxon>
        <taxon>Pterygota</taxon>
        <taxon>Palaeoptera</taxon>
        <taxon>Ephemeroptera</taxon>
        <taxon>Pisciforma</taxon>
        <taxon>Baetidae</taxon>
        <taxon>Cloeon</taxon>
    </lineage>
</organism>
<evidence type="ECO:0000313" key="8">
    <source>
        <dbReference type="Proteomes" id="UP000494165"/>
    </source>
</evidence>
<feature type="compositionally biased region" description="Polar residues" evidence="4">
    <location>
        <begin position="454"/>
        <end position="470"/>
    </location>
</feature>
<name>A0A8S1E7U3_9INSE</name>
<gene>
    <name evidence="7" type="ORF">CLODIP_2_CD04199</name>
</gene>
<sequence>MAPSCLLILVFAGCANALNFTSVLEWSYDSGFEVDPRYLAVYEENLFLSLFKHKGVQSTLTWLQINATSPKLQPFPSTVPSGTDSCNAVQSARGIEVDTIGRLWALDNGESTCPPRLWVFDLTNNNKIVQIHEFADEVVPNSSGKRWLLNLALDQSENGWLAYIVEYYGRHLVVFSFERNYSWRVKIENKPIGAVALSPMRMRQFLYISEWNSKNIFSLPVADLRAGAKNASLTLKSTSASSYWSTVMTMDDKGILYFILCTRFVFKWDTNSPFKEEQLYTAESEKNNLTSFTLDASGNFWVMESSLQKPELKLLKARVSQGSYLHNSVTTESTPREGSTRKGKKIVIGTTSGPPVNSGSVLVIALACTTIITLVTMTALIILCCHLINKRRSQRETEEMTIFRPESPLYDDVRPESDSLLASEERNEEIMHYDYVVTSGPSSPVLYEEPYSSGFGSHTSSEGPNLENSYENVAPEFSEPALYLQAKLKYYSDDS</sequence>
<feature type="region of interest" description="Disordered" evidence="4">
    <location>
        <begin position="326"/>
        <end position="349"/>
    </location>
</feature>
<dbReference type="OrthoDB" id="9977471at2759"/>